<dbReference type="RefSeq" id="WP_145714667.1">
    <property type="nucleotide sequence ID" value="NZ_BAAAFY010000001.1"/>
</dbReference>
<gene>
    <name evidence="2" type="ORF">LX66_2903</name>
</gene>
<feature type="signal peptide" evidence="1">
    <location>
        <begin position="1"/>
        <end position="19"/>
    </location>
</feature>
<proteinExistence type="predicted"/>
<organism evidence="2 3">
    <name type="scientific">Chitinophaga japonensis</name>
    <name type="common">Flexibacter japonensis</name>
    <dbReference type="NCBI Taxonomy" id="104662"/>
    <lineage>
        <taxon>Bacteria</taxon>
        <taxon>Pseudomonadati</taxon>
        <taxon>Bacteroidota</taxon>
        <taxon>Chitinophagia</taxon>
        <taxon>Chitinophagales</taxon>
        <taxon>Chitinophagaceae</taxon>
        <taxon>Chitinophaga</taxon>
    </lineage>
</organism>
<dbReference type="AlphaFoldDB" id="A0A562T5J7"/>
<evidence type="ECO:0000256" key="1">
    <source>
        <dbReference type="SAM" id="SignalP"/>
    </source>
</evidence>
<keyword evidence="1" id="KW-0732">Signal</keyword>
<accession>A0A562T5J7</accession>
<reference evidence="2 3" key="1">
    <citation type="journal article" date="2013" name="Stand. Genomic Sci.">
        <title>Genomic Encyclopedia of Type Strains, Phase I: The one thousand microbial genomes (KMG-I) project.</title>
        <authorList>
            <person name="Kyrpides N.C."/>
            <person name="Woyke T."/>
            <person name="Eisen J.A."/>
            <person name="Garrity G."/>
            <person name="Lilburn T.G."/>
            <person name="Beck B.J."/>
            <person name="Whitman W.B."/>
            <person name="Hugenholtz P."/>
            <person name="Klenk H.P."/>
        </authorList>
    </citation>
    <scope>NUCLEOTIDE SEQUENCE [LARGE SCALE GENOMIC DNA]</scope>
    <source>
        <strain evidence="2 3">DSM 13484</strain>
    </source>
</reference>
<sequence>MFICTLISWILLLPGAVTARQQAFISSGKIIFERRVNTFAAMEIFLGETGRVPKEQIPLFMQQYRSTAPQFWTENFELYFDRQHTLYQPENPDMDHSPTFVIPIAYNNRVYSDLSTKETVATKQAFEKTFHIKDELRKIRWKLTDETREIAGFQCRRANALLFDSVYVVAFYTDEILTKGGPEAFNGLPGMILGVAIPYQHITIFAKAVTRVDTQAGNWKLQEKGNDHLIDSKEFTAIMDELLRQFGFTAAWVRLFMTI</sequence>
<name>A0A562T5J7_CHIJA</name>
<feature type="chain" id="PRO_5021852742" evidence="1">
    <location>
        <begin position="20"/>
        <end position="259"/>
    </location>
</feature>
<evidence type="ECO:0000313" key="3">
    <source>
        <dbReference type="Proteomes" id="UP000316778"/>
    </source>
</evidence>
<dbReference type="EMBL" id="VLLG01000003">
    <property type="protein sequence ID" value="TWI88817.1"/>
    <property type="molecule type" value="Genomic_DNA"/>
</dbReference>
<dbReference type="Pfam" id="PF09697">
    <property type="entry name" value="Porph_ging"/>
    <property type="match status" value="1"/>
</dbReference>
<dbReference type="InterPro" id="IPR005901">
    <property type="entry name" value="GLPGLI"/>
</dbReference>
<evidence type="ECO:0000313" key="2">
    <source>
        <dbReference type="EMBL" id="TWI88817.1"/>
    </source>
</evidence>
<dbReference type="OrthoDB" id="1440774at2"/>
<comment type="caution">
    <text evidence="2">The sequence shown here is derived from an EMBL/GenBank/DDBJ whole genome shotgun (WGS) entry which is preliminary data.</text>
</comment>
<dbReference type="NCBIfam" id="TIGR01200">
    <property type="entry name" value="GLPGLI"/>
    <property type="match status" value="1"/>
</dbReference>
<dbReference type="Proteomes" id="UP000316778">
    <property type="component" value="Unassembled WGS sequence"/>
</dbReference>
<keyword evidence="3" id="KW-1185">Reference proteome</keyword>
<protein>
    <submittedName>
        <fullName evidence="2">GLPGLI family protein</fullName>
    </submittedName>
</protein>